<dbReference type="GeneID" id="85434991"/>
<name>A0AAD8Q4S2_9PEZI</name>
<dbReference type="RefSeq" id="XP_060416151.1">
    <property type="nucleotide sequence ID" value="XM_060550751.1"/>
</dbReference>
<protein>
    <submittedName>
        <fullName evidence="1">Uncharacterized protein</fullName>
    </submittedName>
</protein>
<sequence>MHRAAGKGEAYRVHTRVVRVINYQGCGGFIGPLIAELSVCFVFPVVKGVYLWVSSAVYTHASPQKPLNGAGHVNEEGGIRLSMSSGIFTATLATTRDPVGIRTIGRFSEPEWGPRSVGGACRRRAHISSRRRVQYVRVRQHIAISKTVQLLRGVCLWDQCTVPYPSTDTRRGPS</sequence>
<reference evidence="1" key="1">
    <citation type="submission" date="2021-06" db="EMBL/GenBank/DDBJ databases">
        <title>Comparative genomics, transcriptomics and evolutionary studies reveal genomic signatures of adaptation to plant cell wall in hemibiotrophic fungi.</title>
        <authorList>
            <consortium name="DOE Joint Genome Institute"/>
            <person name="Baroncelli R."/>
            <person name="Diaz J.F."/>
            <person name="Benocci T."/>
            <person name="Peng M."/>
            <person name="Battaglia E."/>
            <person name="Haridas S."/>
            <person name="Andreopoulos W."/>
            <person name="Labutti K."/>
            <person name="Pangilinan J."/>
            <person name="Floch G.L."/>
            <person name="Makela M.R."/>
            <person name="Henrissat B."/>
            <person name="Grigoriev I.V."/>
            <person name="Crouch J.A."/>
            <person name="De Vries R.P."/>
            <person name="Sukno S.A."/>
            <person name="Thon M.R."/>
        </authorList>
    </citation>
    <scope>NUCLEOTIDE SEQUENCE</scope>
    <source>
        <strain evidence="1">CBS 125086</strain>
    </source>
</reference>
<dbReference type="Proteomes" id="UP001230504">
    <property type="component" value="Unassembled WGS sequence"/>
</dbReference>
<comment type="caution">
    <text evidence="1">The sequence shown here is derived from an EMBL/GenBank/DDBJ whole genome shotgun (WGS) entry which is preliminary data.</text>
</comment>
<dbReference type="AlphaFoldDB" id="A0AAD8Q4S2"/>
<evidence type="ECO:0000313" key="1">
    <source>
        <dbReference type="EMBL" id="KAK1595062.1"/>
    </source>
</evidence>
<accession>A0AAD8Q4S2</accession>
<dbReference type="EMBL" id="JAHLJV010000017">
    <property type="protein sequence ID" value="KAK1595062.1"/>
    <property type="molecule type" value="Genomic_DNA"/>
</dbReference>
<gene>
    <name evidence="1" type="ORF">LY79DRAFT_117904</name>
</gene>
<organism evidence="1 2">
    <name type="scientific">Colletotrichum navitas</name>
    <dbReference type="NCBI Taxonomy" id="681940"/>
    <lineage>
        <taxon>Eukaryota</taxon>
        <taxon>Fungi</taxon>
        <taxon>Dikarya</taxon>
        <taxon>Ascomycota</taxon>
        <taxon>Pezizomycotina</taxon>
        <taxon>Sordariomycetes</taxon>
        <taxon>Hypocreomycetidae</taxon>
        <taxon>Glomerellales</taxon>
        <taxon>Glomerellaceae</taxon>
        <taxon>Colletotrichum</taxon>
        <taxon>Colletotrichum graminicola species complex</taxon>
    </lineage>
</organism>
<proteinExistence type="predicted"/>
<keyword evidence="2" id="KW-1185">Reference proteome</keyword>
<evidence type="ECO:0000313" key="2">
    <source>
        <dbReference type="Proteomes" id="UP001230504"/>
    </source>
</evidence>